<organism evidence="10 11">
    <name type="scientific">Thauera mechernichensis</name>
    <dbReference type="NCBI Taxonomy" id="82788"/>
    <lineage>
        <taxon>Bacteria</taxon>
        <taxon>Pseudomonadati</taxon>
        <taxon>Pseudomonadota</taxon>
        <taxon>Betaproteobacteria</taxon>
        <taxon>Rhodocyclales</taxon>
        <taxon>Zoogloeaceae</taxon>
        <taxon>Thauera</taxon>
    </lineage>
</organism>
<dbReference type="Pfam" id="PF13185">
    <property type="entry name" value="GAF_2"/>
    <property type="match status" value="1"/>
</dbReference>
<evidence type="ECO:0000259" key="8">
    <source>
        <dbReference type="PROSITE" id="PS50883"/>
    </source>
</evidence>
<dbReference type="InterPro" id="IPR043128">
    <property type="entry name" value="Rev_trsase/Diguanyl_cyclase"/>
</dbReference>
<evidence type="ECO:0000259" key="7">
    <source>
        <dbReference type="PROSITE" id="PS50113"/>
    </source>
</evidence>
<dbReference type="SMART" id="SM00065">
    <property type="entry name" value="GAF"/>
    <property type="match status" value="2"/>
</dbReference>
<keyword evidence="4" id="KW-0175">Coiled coil</keyword>
<dbReference type="EMBL" id="JBHTMC010000024">
    <property type="protein sequence ID" value="MFD1264290.1"/>
    <property type="molecule type" value="Genomic_DNA"/>
</dbReference>
<dbReference type="CDD" id="cd00130">
    <property type="entry name" value="PAS"/>
    <property type="match status" value="1"/>
</dbReference>
<dbReference type="Gene3D" id="3.30.450.40">
    <property type="match status" value="2"/>
</dbReference>
<dbReference type="InterPro" id="IPR003018">
    <property type="entry name" value="GAF"/>
</dbReference>
<dbReference type="SUPFAM" id="SSF55781">
    <property type="entry name" value="GAF domain-like"/>
    <property type="match status" value="2"/>
</dbReference>
<dbReference type="PANTHER" id="PTHR44757:SF2">
    <property type="entry name" value="BIOFILM ARCHITECTURE MAINTENANCE PROTEIN MBAA"/>
    <property type="match status" value="1"/>
</dbReference>
<dbReference type="PROSITE" id="PS50112">
    <property type="entry name" value="PAS"/>
    <property type="match status" value="1"/>
</dbReference>
<evidence type="ECO:0000256" key="1">
    <source>
        <dbReference type="ARBA" id="ARBA00022679"/>
    </source>
</evidence>
<evidence type="ECO:0000259" key="9">
    <source>
        <dbReference type="PROSITE" id="PS50887"/>
    </source>
</evidence>
<dbReference type="SMART" id="SM00052">
    <property type="entry name" value="EAL"/>
    <property type="match status" value="1"/>
</dbReference>
<dbReference type="SMART" id="SM00267">
    <property type="entry name" value="GGDEF"/>
    <property type="match status" value="1"/>
</dbReference>
<evidence type="ECO:0000313" key="11">
    <source>
        <dbReference type="Proteomes" id="UP001597158"/>
    </source>
</evidence>
<dbReference type="CDD" id="cd01949">
    <property type="entry name" value="GGDEF"/>
    <property type="match status" value="1"/>
</dbReference>
<feature type="domain" description="EAL" evidence="8">
    <location>
        <begin position="829"/>
        <end position="1083"/>
    </location>
</feature>
<dbReference type="InterPro" id="IPR035919">
    <property type="entry name" value="EAL_sf"/>
</dbReference>
<dbReference type="Pfam" id="PF13426">
    <property type="entry name" value="PAS_9"/>
    <property type="match status" value="1"/>
</dbReference>
<dbReference type="SMART" id="SM00091">
    <property type="entry name" value="PAS"/>
    <property type="match status" value="1"/>
</dbReference>
<dbReference type="InterPro" id="IPR029787">
    <property type="entry name" value="Nucleotide_cyclase"/>
</dbReference>
<dbReference type="InterPro" id="IPR035965">
    <property type="entry name" value="PAS-like_dom_sf"/>
</dbReference>
<dbReference type="Gene3D" id="3.20.20.450">
    <property type="entry name" value="EAL domain"/>
    <property type="match status" value="1"/>
</dbReference>
<reference evidence="11" key="1">
    <citation type="journal article" date="2019" name="Int. J. Syst. Evol. Microbiol.">
        <title>The Global Catalogue of Microorganisms (GCM) 10K type strain sequencing project: providing services to taxonomists for standard genome sequencing and annotation.</title>
        <authorList>
            <consortium name="The Broad Institute Genomics Platform"/>
            <consortium name="The Broad Institute Genome Sequencing Center for Infectious Disease"/>
            <person name="Wu L."/>
            <person name="Ma J."/>
        </authorList>
    </citation>
    <scope>NUCLEOTIDE SEQUENCE [LARGE SCALE GENOMIC DNA]</scope>
    <source>
        <strain evidence="11">CCUG 48884</strain>
    </source>
</reference>
<dbReference type="PANTHER" id="PTHR44757">
    <property type="entry name" value="DIGUANYLATE CYCLASE DGCP"/>
    <property type="match status" value="1"/>
</dbReference>
<accession>A0ABW3WGC3</accession>
<gene>
    <name evidence="10" type="ORF">ACFQ4M_11900</name>
</gene>
<keyword evidence="11" id="KW-1185">Reference proteome</keyword>
<dbReference type="InterPro" id="IPR029016">
    <property type="entry name" value="GAF-like_dom_sf"/>
</dbReference>
<keyword evidence="3" id="KW-0597">Phosphoprotein</keyword>
<dbReference type="Gene3D" id="3.40.50.2300">
    <property type="match status" value="1"/>
</dbReference>
<dbReference type="InterPro" id="IPR001633">
    <property type="entry name" value="EAL_dom"/>
</dbReference>
<keyword evidence="2" id="KW-0418">Kinase</keyword>
<keyword evidence="1" id="KW-0808">Transferase</keyword>
<dbReference type="PROSITE" id="PS50110">
    <property type="entry name" value="RESPONSE_REGULATORY"/>
    <property type="match status" value="1"/>
</dbReference>
<dbReference type="InterPro" id="IPR001610">
    <property type="entry name" value="PAC"/>
</dbReference>
<dbReference type="SUPFAM" id="SSF55785">
    <property type="entry name" value="PYP-like sensor domain (PAS domain)"/>
    <property type="match status" value="1"/>
</dbReference>
<dbReference type="InterPro" id="IPR000700">
    <property type="entry name" value="PAS-assoc_C"/>
</dbReference>
<dbReference type="NCBIfam" id="TIGR00254">
    <property type="entry name" value="GGDEF"/>
    <property type="match status" value="1"/>
</dbReference>
<evidence type="ECO:0000256" key="2">
    <source>
        <dbReference type="ARBA" id="ARBA00022777"/>
    </source>
</evidence>
<dbReference type="InterPro" id="IPR000014">
    <property type="entry name" value="PAS"/>
</dbReference>
<dbReference type="PROSITE" id="PS50887">
    <property type="entry name" value="GGDEF"/>
    <property type="match status" value="1"/>
</dbReference>
<evidence type="ECO:0000259" key="5">
    <source>
        <dbReference type="PROSITE" id="PS50110"/>
    </source>
</evidence>
<dbReference type="SMART" id="SM00448">
    <property type="entry name" value="REC"/>
    <property type="match status" value="1"/>
</dbReference>
<feature type="domain" description="PAC" evidence="7">
    <location>
        <begin position="603"/>
        <end position="655"/>
    </location>
</feature>
<evidence type="ECO:0000256" key="4">
    <source>
        <dbReference type="SAM" id="Coils"/>
    </source>
</evidence>
<dbReference type="InterPro" id="IPR000160">
    <property type="entry name" value="GGDEF_dom"/>
</dbReference>
<feature type="coiled-coil region" evidence="4">
    <location>
        <begin position="138"/>
        <end position="175"/>
    </location>
</feature>
<dbReference type="PROSITE" id="PS50113">
    <property type="entry name" value="PAC"/>
    <property type="match status" value="1"/>
</dbReference>
<dbReference type="InterPro" id="IPR001789">
    <property type="entry name" value="Sig_transdc_resp-reg_receiver"/>
</dbReference>
<dbReference type="Gene3D" id="3.30.450.20">
    <property type="entry name" value="PAS domain"/>
    <property type="match status" value="1"/>
</dbReference>
<dbReference type="Pfam" id="PF00990">
    <property type="entry name" value="GGDEF"/>
    <property type="match status" value="1"/>
</dbReference>
<dbReference type="SUPFAM" id="SSF141868">
    <property type="entry name" value="EAL domain-like"/>
    <property type="match status" value="1"/>
</dbReference>
<sequence>MAKLLIIDDHPANRELIATLAGYDGHETFEAGDGAEGLAIVRAERPQLVICDILMPTMDGYEFVRRLRAEPAIADTQVMFYTANYHEREASKLATILGVSRILAKPSGPEAILAAIDEALANEPKGAAAVGTDEAFDREHLRVLTDKLAEKAAELERANQRLAALTELNLQLSAERDTLVLLNKVCQGARSLTGARYAILCFEHRGNGRSIFVLGCGLSPEQAQGLQGRRFDEGPFRRVLAERRPVRFVNADGRPEGVGLPRDFPAVHCGVAAPIASATSVFGWVCLLDKLGASEFTAEDEWISGAHAAQAGHIYENWNLYGQLERRAADLAGEVATRERAEGQLRRVLRARRVMAECNRTLVRATDERQLLEEMCGFLVALGNYGSAWIGMARHDRDCTIETVASAGDDTGQLNSFRLSWADNEFGRGPAGEAVRTGKPQVVHDIVSDPRVVRWRAVALERGFNAAAVLPLAHESDSFGVLCIVAAEKDAFDADEVELLVELADDIAYGIRTLRARAAQQRTEATLRLHNRAIEESINAIVISAADQAADNPILYVNPAFTLMTGYGPDEAIGRNARLLIGRDWDQADIERLRDAVRWGRDARVTLRCYRKDRSLFWNEIALASVRDHGGRVTHFIAILNDLTERMRYEEQLEQQANHDALTGLANRNLLNDRLQQAIVNAERSAWAVAVMLLDLDRFKLVNDSLGHTVGDELICEVARRLAACVRQGDTVARLGGDEFMIVLPELGAEDDAATIASKLLVAVAAPMRLSGHDLVVNGSLGVSLYPRDGAIVPTLVKNADVAMYRAKDLGGNRFQFYAPEMNARTLERLELENGLRYALEHDELELHYQPKVELRTGCVVGAEALIRWRHPSLGLIPPGDFIPLAEETGLIVPVGEWVIATACRQLRDWREQGLCDVSVAVNVSARQFQHENLVGVLGAALCSSKVAPKQLHVEVTESGVMRSPAATIATLRALKALGVQISLDDFGTGYSSLNYLKRFPIDSIKIDRTFVTDLTTSAEDAAIALMVISLAHSLGQTVVAEGVETRAQLDFLRRHNCDEMQGYLFSAPLEADAFAALVREGRRLGFG</sequence>
<dbReference type="SMART" id="SM00086">
    <property type="entry name" value="PAC"/>
    <property type="match status" value="1"/>
</dbReference>
<feature type="modified residue" description="4-aspartylphosphate" evidence="3">
    <location>
        <position position="52"/>
    </location>
</feature>
<dbReference type="CDD" id="cd01948">
    <property type="entry name" value="EAL"/>
    <property type="match status" value="1"/>
</dbReference>
<dbReference type="RefSeq" id="WP_277830923.1">
    <property type="nucleotide sequence ID" value="NZ_JARQZE010000002.1"/>
</dbReference>
<dbReference type="SUPFAM" id="SSF55073">
    <property type="entry name" value="Nucleotide cyclase"/>
    <property type="match status" value="1"/>
</dbReference>
<feature type="domain" description="GGDEF" evidence="9">
    <location>
        <begin position="687"/>
        <end position="820"/>
    </location>
</feature>
<dbReference type="PROSITE" id="PS50883">
    <property type="entry name" value="EAL"/>
    <property type="match status" value="1"/>
</dbReference>
<dbReference type="Pfam" id="PF00563">
    <property type="entry name" value="EAL"/>
    <property type="match status" value="1"/>
</dbReference>
<comment type="caution">
    <text evidence="10">The sequence shown here is derived from an EMBL/GenBank/DDBJ whole genome shotgun (WGS) entry which is preliminary data.</text>
</comment>
<protein>
    <submittedName>
        <fullName evidence="10">EAL domain-containing protein</fullName>
    </submittedName>
</protein>
<feature type="domain" description="PAS" evidence="6">
    <location>
        <begin position="526"/>
        <end position="576"/>
    </location>
</feature>
<evidence type="ECO:0000256" key="3">
    <source>
        <dbReference type="PROSITE-ProRule" id="PRU00169"/>
    </source>
</evidence>
<dbReference type="Proteomes" id="UP001597158">
    <property type="component" value="Unassembled WGS sequence"/>
</dbReference>
<evidence type="ECO:0000313" key="10">
    <source>
        <dbReference type="EMBL" id="MFD1264290.1"/>
    </source>
</evidence>
<proteinExistence type="predicted"/>
<dbReference type="Pfam" id="PF00072">
    <property type="entry name" value="Response_reg"/>
    <property type="match status" value="1"/>
</dbReference>
<dbReference type="InterPro" id="IPR011006">
    <property type="entry name" value="CheY-like_superfamily"/>
</dbReference>
<name>A0ABW3WGC3_9RHOO</name>
<feature type="domain" description="Response regulatory" evidence="5">
    <location>
        <begin position="3"/>
        <end position="120"/>
    </location>
</feature>
<dbReference type="NCBIfam" id="TIGR00229">
    <property type="entry name" value="sensory_box"/>
    <property type="match status" value="1"/>
</dbReference>
<dbReference type="InterPro" id="IPR052155">
    <property type="entry name" value="Biofilm_reg_signaling"/>
</dbReference>
<dbReference type="Gene3D" id="3.30.70.270">
    <property type="match status" value="1"/>
</dbReference>
<dbReference type="SUPFAM" id="SSF52172">
    <property type="entry name" value="CheY-like"/>
    <property type="match status" value="1"/>
</dbReference>
<evidence type="ECO:0000259" key="6">
    <source>
        <dbReference type="PROSITE" id="PS50112"/>
    </source>
</evidence>